<accession>A0AAW3ZK85</accession>
<evidence type="ECO:0000256" key="1">
    <source>
        <dbReference type="SAM" id="SignalP"/>
    </source>
</evidence>
<feature type="domain" description="DUF4426" evidence="2">
    <location>
        <begin position="36"/>
        <end position="152"/>
    </location>
</feature>
<dbReference type="EMBL" id="JACYTR010000010">
    <property type="protein sequence ID" value="MBD8525582.1"/>
    <property type="molecule type" value="Genomic_DNA"/>
</dbReference>
<evidence type="ECO:0000313" key="3">
    <source>
        <dbReference type="EMBL" id="MBD8525582.1"/>
    </source>
</evidence>
<keyword evidence="4" id="KW-1185">Reference proteome</keyword>
<protein>
    <submittedName>
        <fullName evidence="3">DUF4426 domain-containing protein</fullName>
    </submittedName>
</protein>
<organism evidence="3 4">
    <name type="scientific">Pseudomarimonas arenosa</name>
    <dbReference type="NCBI Taxonomy" id="2774145"/>
    <lineage>
        <taxon>Bacteria</taxon>
        <taxon>Pseudomonadati</taxon>
        <taxon>Pseudomonadota</taxon>
        <taxon>Gammaproteobacteria</taxon>
        <taxon>Lysobacterales</taxon>
        <taxon>Lysobacteraceae</taxon>
        <taxon>Pseudomarimonas</taxon>
    </lineage>
</organism>
<feature type="chain" id="PRO_5043464460" evidence="1">
    <location>
        <begin position="31"/>
        <end position="158"/>
    </location>
</feature>
<feature type="signal peptide" evidence="1">
    <location>
        <begin position="1"/>
        <end position="30"/>
    </location>
</feature>
<keyword evidence="1" id="KW-0732">Signal</keyword>
<dbReference type="PROSITE" id="PS51257">
    <property type="entry name" value="PROKAR_LIPOPROTEIN"/>
    <property type="match status" value="1"/>
</dbReference>
<gene>
    <name evidence="3" type="ORF">IFO71_07495</name>
</gene>
<dbReference type="Pfam" id="PF14467">
    <property type="entry name" value="DUF4426"/>
    <property type="match status" value="1"/>
</dbReference>
<dbReference type="AlphaFoldDB" id="A0AAW3ZK85"/>
<dbReference type="Gene3D" id="2.60.40.3340">
    <property type="entry name" value="Domain of unknown function DUF4426"/>
    <property type="match status" value="1"/>
</dbReference>
<name>A0AAW3ZK85_9GAMM</name>
<sequence length="158" mass="17389">MPPRLPTTTARRVRLGLALTALLSCVSVSAEKSISAGEYTVHYNALSTLDLSPEVARSYSVSRSANRGLLNIAVRQKSEQGDHAAAAKLSGEAVNEAGQRQALYFREIREADAIYYLSEPPVRPGDTWRFELQVEIENGPTVPLRFSQEFFAPLPGQR</sequence>
<dbReference type="InterPro" id="IPR025218">
    <property type="entry name" value="DUF4426"/>
</dbReference>
<evidence type="ECO:0000313" key="4">
    <source>
        <dbReference type="Proteomes" id="UP000613768"/>
    </source>
</evidence>
<reference evidence="3 4" key="1">
    <citation type="submission" date="2020-09" db="EMBL/GenBank/DDBJ databases">
        <title>Pseudoxanthomonas sp. CAU 1598 isolated from sand of Yaerae Beach.</title>
        <authorList>
            <person name="Kim W."/>
        </authorList>
    </citation>
    <scope>NUCLEOTIDE SEQUENCE [LARGE SCALE GENOMIC DNA]</scope>
    <source>
        <strain evidence="3 4">CAU 1598</strain>
    </source>
</reference>
<dbReference type="RefSeq" id="WP_192028928.1">
    <property type="nucleotide sequence ID" value="NZ_JACYTR010000010.1"/>
</dbReference>
<comment type="caution">
    <text evidence="3">The sequence shown here is derived from an EMBL/GenBank/DDBJ whole genome shotgun (WGS) entry which is preliminary data.</text>
</comment>
<proteinExistence type="predicted"/>
<dbReference type="Proteomes" id="UP000613768">
    <property type="component" value="Unassembled WGS sequence"/>
</dbReference>
<evidence type="ECO:0000259" key="2">
    <source>
        <dbReference type="Pfam" id="PF14467"/>
    </source>
</evidence>